<organism evidence="1 2">
    <name type="scientific">Actinidia rufa</name>
    <dbReference type="NCBI Taxonomy" id="165716"/>
    <lineage>
        <taxon>Eukaryota</taxon>
        <taxon>Viridiplantae</taxon>
        <taxon>Streptophyta</taxon>
        <taxon>Embryophyta</taxon>
        <taxon>Tracheophyta</taxon>
        <taxon>Spermatophyta</taxon>
        <taxon>Magnoliopsida</taxon>
        <taxon>eudicotyledons</taxon>
        <taxon>Gunneridae</taxon>
        <taxon>Pentapetalae</taxon>
        <taxon>asterids</taxon>
        <taxon>Ericales</taxon>
        <taxon>Actinidiaceae</taxon>
        <taxon>Actinidia</taxon>
    </lineage>
</organism>
<proteinExistence type="predicted"/>
<comment type="caution">
    <text evidence="1">The sequence shown here is derived from an EMBL/GenBank/DDBJ whole genome shotgun (WGS) entry which is preliminary data.</text>
</comment>
<keyword evidence="2" id="KW-1185">Reference proteome</keyword>
<protein>
    <submittedName>
        <fullName evidence="1">Uncharacterized protein</fullName>
    </submittedName>
</protein>
<gene>
    <name evidence="1" type="ORF">Acr_00g0079260</name>
</gene>
<dbReference type="OrthoDB" id="1743082at2759"/>
<dbReference type="EMBL" id="BJWL01000398">
    <property type="protein sequence ID" value="GFS42337.1"/>
    <property type="molecule type" value="Genomic_DNA"/>
</dbReference>
<dbReference type="Proteomes" id="UP000585474">
    <property type="component" value="Unassembled WGS sequence"/>
</dbReference>
<sequence length="127" mass="13893">MEAMVVVSMAGQTTVMAEQAKKVVAADKGRWVDGVVWKWKSVNKACNYYQLGKTVHIDWKLAMEAMLVMGMAEQATMMAEEGRRGESSINLGDIEEDQRFGYVDSLLKAGSESVASVNALNGSIQEV</sequence>
<evidence type="ECO:0000313" key="2">
    <source>
        <dbReference type="Proteomes" id="UP000585474"/>
    </source>
</evidence>
<evidence type="ECO:0000313" key="1">
    <source>
        <dbReference type="EMBL" id="GFS42337.1"/>
    </source>
</evidence>
<reference evidence="2" key="1">
    <citation type="submission" date="2019-07" db="EMBL/GenBank/DDBJ databases">
        <title>De Novo Assembly of kiwifruit Actinidia rufa.</title>
        <authorList>
            <person name="Sugita-Konishi S."/>
            <person name="Sato K."/>
            <person name="Mori E."/>
            <person name="Abe Y."/>
            <person name="Kisaki G."/>
            <person name="Hamano K."/>
            <person name="Suezawa K."/>
            <person name="Otani M."/>
            <person name="Fukuda T."/>
            <person name="Manabe T."/>
            <person name="Gomi K."/>
            <person name="Tabuchi M."/>
            <person name="Akimitsu K."/>
            <person name="Kataoka I."/>
        </authorList>
    </citation>
    <scope>NUCLEOTIDE SEQUENCE [LARGE SCALE GENOMIC DNA]</scope>
    <source>
        <strain evidence="2">cv. Fuchu</strain>
    </source>
</reference>
<name>A0A7J0DU42_9ERIC</name>
<accession>A0A7J0DU42</accession>
<dbReference type="AlphaFoldDB" id="A0A7J0DU42"/>